<dbReference type="PANTHER" id="PTHR21231:SF8">
    <property type="entry name" value="GPN-LOOP GTPASE 1"/>
    <property type="match status" value="1"/>
</dbReference>
<evidence type="ECO:0000256" key="3">
    <source>
        <dbReference type="ARBA" id="ARBA00022801"/>
    </source>
</evidence>
<proteinExistence type="inferred from homology"/>
<keyword evidence="2" id="KW-0547">Nucleotide-binding</keyword>
<dbReference type="PANTHER" id="PTHR21231">
    <property type="entry name" value="XPA-BINDING PROTEIN 1-RELATED"/>
    <property type="match status" value="1"/>
</dbReference>
<gene>
    <name evidence="5" type="ordered locus">Pyrfu_1477</name>
</gene>
<keyword evidence="6" id="KW-1185">Reference proteome</keyword>
<dbReference type="KEGG" id="pfm:Pyrfu_1477"/>
<evidence type="ECO:0008006" key="7">
    <source>
        <dbReference type="Google" id="ProtNLM"/>
    </source>
</evidence>
<dbReference type="Pfam" id="PF03029">
    <property type="entry name" value="ATP_bind_1"/>
    <property type="match status" value="1"/>
</dbReference>
<dbReference type="AlphaFoldDB" id="G0EHB1"/>
<dbReference type="InParanoid" id="G0EHB1"/>
<reference evidence="5 6" key="1">
    <citation type="journal article" date="2011" name="Stand. Genomic Sci.">
        <title>Complete genome sequence of the hyperthermophilic chemolithoautotroph Pyrolobus fumarii type strain (1A).</title>
        <authorList>
            <person name="Anderson I."/>
            <person name="Goker M."/>
            <person name="Nolan M."/>
            <person name="Lucas S."/>
            <person name="Hammon N."/>
            <person name="Deshpande S."/>
            <person name="Cheng J.F."/>
            <person name="Tapia R."/>
            <person name="Han C."/>
            <person name="Goodwin L."/>
            <person name="Pitluck S."/>
            <person name="Huntemann M."/>
            <person name="Liolios K."/>
            <person name="Ivanova N."/>
            <person name="Pagani I."/>
            <person name="Mavromatis K."/>
            <person name="Ovchinikova G."/>
            <person name="Pati A."/>
            <person name="Chen A."/>
            <person name="Palaniappan K."/>
            <person name="Land M."/>
            <person name="Hauser L."/>
            <person name="Brambilla E.M."/>
            <person name="Huber H."/>
            <person name="Yasawong M."/>
            <person name="Rohde M."/>
            <person name="Spring S."/>
            <person name="Abt B."/>
            <person name="Sikorski J."/>
            <person name="Wirth R."/>
            <person name="Detter J.C."/>
            <person name="Woyke T."/>
            <person name="Bristow J."/>
            <person name="Eisen J.A."/>
            <person name="Markowitz V."/>
            <person name="Hugenholtz P."/>
            <person name="Kyrpides N.C."/>
            <person name="Klenk H.P."/>
            <person name="Lapidus A."/>
        </authorList>
    </citation>
    <scope>NUCLEOTIDE SEQUENCE [LARGE SCALE GENOMIC DNA]</scope>
    <source>
        <strain evidence="6">DSM 11204 / 1A</strain>
    </source>
</reference>
<sequence length="251" mass="27706">MYLLVMGLAGSGKTTLTGAFAKWMRENGHKVRVVNLDPGAEHLPYNPDFDIRSIVTVEKLMKEHGLGPNGAMLKASEVIVENAKEILKHEAFKPFDATVIIDTPGQLEIFMLRHEGYKFTSLLKRRAPTVGVFLVDGSMVYNIADLVTSWMLGLLVQVKLDIPTIPVFSKSDLIKDRSLVEKVVEDPLSLTEDIEKSLSGVTAELAIEMARLLAEYRQSLRPVLVSAITGEGFEELFSVVHEAFCSCGDLS</sequence>
<evidence type="ECO:0000256" key="1">
    <source>
        <dbReference type="ARBA" id="ARBA00005290"/>
    </source>
</evidence>
<evidence type="ECO:0000313" key="6">
    <source>
        <dbReference type="Proteomes" id="UP000001037"/>
    </source>
</evidence>
<dbReference type="GO" id="GO:0005525">
    <property type="term" value="F:GTP binding"/>
    <property type="evidence" value="ECO:0007669"/>
    <property type="project" value="UniProtKB-KW"/>
</dbReference>
<evidence type="ECO:0000256" key="4">
    <source>
        <dbReference type="ARBA" id="ARBA00023134"/>
    </source>
</evidence>
<dbReference type="Proteomes" id="UP000001037">
    <property type="component" value="Chromosome"/>
</dbReference>
<dbReference type="HOGENOM" id="CLU_037460_3_0_2"/>
<dbReference type="OrthoDB" id="31092at2157"/>
<accession>G0EHB1</accession>
<comment type="similarity">
    <text evidence="1">Belongs to the GPN-loop GTPase family.</text>
</comment>
<keyword evidence="3" id="KW-0378">Hydrolase</keyword>
<dbReference type="STRING" id="694429.Pyrfu_1477"/>
<dbReference type="InterPro" id="IPR027417">
    <property type="entry name" value="P-loop_NTPase"/>
</dbReference>
<organism evidence="5 6">
    <name type="scientific">Pyrolobus fumarii (strain DSM 11204 / 1A)</name>
    <dbReference type="NCBI Taxonomy" id="694429"/>
    <lineage>
        <taxon>Archaea</taxon>
        <taxon>Thermoproteota</taxon>
        <taxon>Thermoprotei</taxon>
        <taxon>Desulfurococcales</taxon>
        <taxon>Pyrodictiaceae</taxon>
        <taxon>Pyrolobus</taxon>
    </lineage>
</organism>
<dbReference type="GO" id="GO:0003924">
    <property type="term" value="F:GTPase activity"/>
    <property type="evidence" value="ECO:0007669"/>
    <property type="project" value="TreeGrafter"/>
</dbReference>
<dbReference type="eggNOG" id="arCOG01225">
    <property type="taxonomic scope" value="Archaea"/>
</dbReference>
<name>G0EHB1_PYRF1</name>
<dbReference type="SUPFAM" id="SSF52540">
    <property type="entry name" value="P-loop containing nucleoside triphosphate hydrolases"/>
    <property type="match status" value="1"/>
</dbReference>
<dbReference type="EMBL" id="CP002838">
    <property type="protein sequence ID" value="AEM39335.1"/>
    <property type="molecule type" value="Genomic_DNA"/>
</dbReference>
<dbReference type="Gene3D" id="3.40.50.300">
    <property type="entry name" value="P-loop containing nucleotide triphosphate hydrolases"/>
    <property type="match status" value="1"/>
</dbReference>
<dbReference type="InterPro" id="IPR004130">
    <property type="entry name" value="Gpn"/>
</dbReference>
<evidence type="ECO:0000313" key="5">
    <source>
        <dbReference type="EMBL" id="AEM39335.1"/>
    </source>
</evidence>
<protein>
    <recommendedName>
        <fullName evidence="7">GTPase</fullName>
    </recommendedName>
</protein>
<evidence type="ECO:0000256" key="2">
    <source>
        <dbReference type="ARBA" id="ARBA00022741"/>
    </source>
</evidence>
<keyword evidence="4" id="KW-0342">GTP-binding</keyword>